<name>A0A0K9P6A9_ZOSMR</name>
<protein>
    <submittedName>
        <fullName evidence="2">Uncharacterized protein</fullName>
    </submittedName>
</protein>
<reference evidence="3" key="1">
    <citation type="journal article" date="2016" name="Nature">
        <title>The genome of the seagrass Zostera marina reveals angiosperm adaptation to the sea.</title>
        <authorList>
            <person name="Olsen J.L."/>
            <person name="Rouze P."/>
            <person name="Verhelst B."/>
            <person name="Lin Y.-C."/>
            <person name="Bayer T."/>
            <person name="Collen J."/>
            <person name="Dattolo E."/>
            <person name="De Paoli E."/>
            <person name="Dittami S."/>
            <person name="Maumus F."/>
            <person name="Michel G."/>
            <person name="Kersting A."/>
            <person name="Lauritano C."/>
            <person name="Lohaus R."/>
            <person name="Toepel M."/>
            <person name="Tonon T."/>
            <person name="Vanneste K."/>
            <person name="Amirebrahimi M."/>
            <person name="Brakel J."/>
            <person name="Bostroem C."/>
            <person name="Chovatia M."/>
            <person name="Grimwood J."/>
            <person name="Jenkins J.W."/>
            <person name="Jueterbock A."/>
            <person name="Mraz A."/>
            <person name="Stam W.T."/>
            <person name="Tice H."/>
            <person name="Bornberg-Bauer E."/>
            <person name="Green P.J."/>
            <person name="Pearson G.A."/>
            <person name="Procaccini G."/>
            <person name="Duarte C.M."/>
            <person name="Schmutz J."/>
            <person name="Reusch T.B.H."/>
            <person name="Van de Peer Y."/>
        </authorList>
    </citation>
    <scope>NUCLEOTIDE SEQUENCE [LARGE SCALE GENOMIC DNA]</scope>
    <source>
        <strain evidence="3">cv. Finnish</strain>
    </source>
</reference>
<comment type="caution">
    <text evidence="2">The sequence shown here is derived from an EMBL/GenBank/DDBJ whole genome shotgun (WGS) entry which is preliminary data.</text>
</comment>
<evidence type="ECO:0000256" key="1">
    <source>
        <dbReference type="SAM" id="MobiDB-lite"/>
    </source>
</evidence>
<evidence type="ECO:0000313" key="2">
    <source>
        <dbReference type="EMBL" id="KMZ64544.1"/>
    </source>
</evidence>
<organism evidence="2 3">
    <name type="scientific">Zostera marina</name>
    <name type="common">Eelgrass</name>
    <dbReference type="NCBI Taxonomy" id="29655"/>
    <lineage>
        <taxon>Eukaryota</taxon>
        <taxon>Viridiplantae</taxon>
        <taxon>Streptophyta</taxon>
        <taxon>Embryophyta</taxon>
        <taxon>Tracheophyta</taxon>
        <taxon>Spermatophyta</taxon>
        <taxon>Magnoliopsida</taxon>
        <taxon>Liliopsida</taxon>
        <taxon>Zosteraceae</taxon>
        <taxon>Zostera</taxon>
    </lineage>
</organism>
<evidence type="ECO:0000313" key="3">
    <source>
        <dbReference type="Proteomes" id="UP000036987"/>
    </source>
</evidence>
<feature type="region of interest" description="Disordered" evidence="1">
    <location>
        <begin position="1"/>
        <end position="69"/>
    </location>
</feature>
<gene>
    <name evidence="2" type="ORF">ZOSMA_360G00050</name>
</gene>
<feature type="compositionally biased region" description="Basic and acidic residues" evidence="1">
    <location>
        <begin position="30"/>
        <end position="40"/>
    </location>
</feature>
<dbReference type="AlphaFoldDB" id="A0A0K9P6A9"/>
<dbReference type="Proteomes" id="UP000036987">
    <property type="component" value="Unassembled WGS sequence"/>
</dbReference>
<feature type="compositionally biased region" description="Basic and acidic residues" evidence="1">
    <location>
        <begin position="1"/>
        <end position="10"/>
    </location>
</feature>
<sequence length="106" mass="12021">MTEQRQKADRISGTGSSSSTSSHGTNSESKSVEEEIRSEESESEESGQRRRLKGKAVMIDDSKKKTLPRHSTVRMNIVLDRREKQKAEVEANTRKYLVQLSVQKNL</sequence>
<proteinExistence type="predicted"/>
<feature type="compositionally biased region" description="Low complexity" evidence="1">
    <location>
        <begin position="12"/>
        <end position="29"/>
    </location>
</feature>
<accession>A0A0K9P6A9</accession>
<keyword evidence="3" id="KW-1185">Reference proteome</keyword>
<dbReference type="EMBL" id="LFYR01001127">
    <property type="protein sequence ID" value="KMZ64544.1"/>
    <property type="molecule type" value="Genomic_DNA"/>
</dbReference>